<feature type="transmembrane region" description="Helical" evidence="8">
    <location>
        <begin position="224"/>
        <end position="245"/>
    </location>
</feature>
<evidence type="ECO:0000256" key="5">
    <source>
        <dbReference type="ARBA" id="ARBA00022989"/>
    </source>
</evidence>
<evidence type="ECO:0000313" key="9">
    <source>
        <dbReference type="EMBL" id="GAX81943.1"/>
    </source>
</evidence>
<dbReference type="EMBL" id="BEGY01000073">
    <property type="protein sequence ID" value="GAX81943.1"/>
    <property type="molecule type" value="Genomic_DNA"/>
</dbReference>
<name>A0A250XFV7_9CHLO</name>
<dbReference type="InterPro" id="IPR050277">
    <property type="entry name" value="Sodium:Solute_Symporter"/>
</dbReference>
<dbReference type="InterPro" id="IPR038377">
    <property type="entry name" value="Na/Glc_symporter_sf"/>
</dbReference>
<evidence type="ECO:0000256" key="2">
    <source>
        <dbReference type="ARBA" id="ARBA00006434"/>
    </source>
</evidence>
<feature type="transmembrane region" description="Helical" evidence="8">
    <location>
        <begin position="273"/>
        <end position="296"/>
    </location>
</feature>
<organism evidence="9 10">
    <name type="scientific">Chlamydomonas eustigma</name>
    <dbReference type="NCBI Taxonomy" id="1157962"/>
    <lineage>
        <taxon>Eukaryota</taxon>
        <taxon>Viridiplantae</taxon>
        <taxon>Chlorophyta</taxon>
        <taxon>core chlorophytes</taxon>
        <taxon>Chlorophyceae</taxon>
        <taxon>CS clade</taxon>
        <taxon>Chlamydomonadales</taxon>
        <taxon>Chlamydomonadaceae</taxon>
        <taxon>Chlamydomonas</taxon>
    </lineage>
</organism>
<evidence type="ECO:0000256" key="7">
    <source>
        <dbReference type="RuleBase" id="RU362091"/>
    </source>
</evidence>
<feature type="transmembrane region" description="Helical" evidence="8">
    <location>
        <begin position="500"/>
        <end position="520"/>
    </location>
</feature>
<proteinExistence type="inferred from homology"/>
<comment type="similarity">
    <text evidence="2 7">Belongs to the sodium:solute symporter (SSF) (TC 2.A.21) family.</text>
</comment>
<sequence length="662" mass="72512">MSSLTDFCSCVLQLSTCDYAAPDPTYPPYDSSKWVAIAYSVCVFCVVSLGVYAMLRYTMWMMKRKRDESVEEFCTAKGSQGKWRIAYSFFASSVGAWCISAPASFAVYNGILGIAMYALGSGLPLMILAFCGARIVRRHPTVVSVGDFAGKRFGPTFKTIVMLITLFNMAIAMTAEYTTVGSLFSDFVGSTSWPAILTVGAVTMIYTMYGGLSISIITDQVQAIITLLFIAILTIYVAVTFRAPLPHPLPNDLNMDMDPETGYIYWPLGVNKYGYSSIFSMPVSLFAATVFSEAMWQKIWASEDRSTMIFGGVMGGSLVTIAVFLFGFGGLLAAWAGYVNFSTNPNLFLFQVFNSEIVTSGAPPAPSAPVFNTTDYLPPSPGGGYPTYPPLAPPVHYIYNGLSARLRSWVGVITLMLAVTMNESAIDSMQNGIASCISTHFFRNQHILWTRMIVVLINVPIMIVATQSFQILQLFLITNMLTTCWFIPVLCGLSDFTTDFVGETGVVFGGIVATLTTIAYSTGKYWHTAGAAGDALQCGSWYAWYGDVNYDWDQFMVACSFSVVGMLMWSVPAYILRRYFGIHGPGISGVLCRLPGFRFITGDGLDCDLLEVTGLSRFVKKPVSAKEDSPFNSEADLDLEMTKEKESTKLSEKAEKYAVAKE</sequence>
<dbReference type="Pfam" id="PF00474">
    <property type="entry name" value="SSF"/>
    <property type="match status" value="1"/>
</dbReference>
<feature type="transmembrane region" description="Helical" evidence="8">
    <location>
        <begin position="308"/>
        <end position="338"/>
    </location>
</feature>
<feature type="transmembrane region" description="Helical" evidence="8">
    <location>
        <begin position="555"/>
        <end position="576"/>
    </location>
</feature>
<evidence type="ECO:0000256" key="8">
    <source>
        <dbReference type="SAM" id="Phobius"/>
    </source>
</evidence>
<feature type="transmembrane region" description="Helical" evidence="8">
    <location>
        <begin position="195"/>
        <end position="217"/>
    </location>
</feature>
<feature type="transmembrane region" description="Helical" evidence="8">
    <location>
        <begin position="114"/>
        <end position="136"/>
    </location>
</feature>
<gene>
    <name evidence="9" type="ORF">CEUSTIGMA_g9371.t1</name>
</gene>
<evidence type="ECO:0000256" key="3">
    <source>
        <dbReference type="ARBA" id="ARBA00022448"/>
    </source>
</evidence>
<evidence type="ECO:0000256" key="1">
    <source>
        <dbReference type="ARBA" id="ARBA00004141"/>
    </source>
</evidence>
<keyword evidence="10" id="KW-1185">Reference proteome</keyword>
<dbReference type="PANTHER" id="PTHR48086">
    <property type="entry name" value="SODIUM/PROLINE SYMPORTER-RELATED"/>
    <property type="match status" value="1"/>
</dbReference>
<dbReference type="PROSITE" id="PS50283">
    <property type="entry name" value="NA_SOLUT_SYMP_3"/>
    <property type="match status" value="1"/>
</dbReference>
<feature type="transmembrane region" description="Helical" evidence="8">
    <location>
        <begin position="36"/>
        <end position="55"/>
    </location>
</feature>
<evidence type="ECO:0000313" key="10">
    <source>
        <dbReference type="Proteomes" id="UP000232323"/>
    </source>
</evidence>
<dbReference type="Gene3D" id="1.20.1730.10">
    <property type="entry name" value="Sodium/glucose cotransporter"/>
    <property type="match status" value="1"/>
</dbReference>
<accession>A0A250XFV7</accession>
<dbReference type="GO" id="GO:0015606">
    <property type="term" value="F:spermidine transmembrane transporter activity"/>
    <property type="evidence" value="ECO:0007669"/>
    <property type="project" value="TreeGrafter"/>
</dbReference>
<feature type="transmembrane region" description="Helical" evidence="8">
    <location>
        <begin position="85"/>
        <end position="108"/>
    </location>
</feature>
<dbReference type="GO" id="GO:0005886">
    <property type="term" value="C:plasma membrane"/>
    <property type="evidence" value="ECO:0007669"/>
    <property type="project" value="TreeGrafter"/>
</dbReference>
<feature type="transmembrane region" description="Helical" evidence="8">
    <location>
        <begin position="471"/>
        <end position="493"/>
    </location>
</feature>
<reference evidence="9 10" key="1">
    <citation type="submission" date="2017-08" db="EMBL/GenBank/DDBJ databases">
        <title>Acidophilic green algal genome provides insights into adaptation to an acidic environment.</title>
        <authorList>
            <person name="Hirooka S."/>
            <person name="Hirose Y."/>
            <person name="Kanesaki Y."/>
            <person name="Higuchi S."/>
            <person name="Fujiwara T."/>
            <person name="Onuma R."/>
            <person name="Era A."/>
            <person name="Ohbayashi R."/>
            <person name="Uzuka A."/>
            <person name="Nozaki H."/>
            <person name="Yoshikawa H."/>
            <person name="Miyagishima S.Y."/>
        </authorList>
    </citation>
    <scope>NUCLEOTIDE SEQUENCE [LARGE SCALE GENOMIC DNA]</scope>
    <source>
        <strain evidence="9 10">NIES-2499</strain>
    </source>
</reference>
<keyword evidence="5 8" id="KW-1133">Transmembrane helix</keyword>
<comment type="caution">
    <text evidence="9">The sequence shown here is derived from an EMBL/GenBank/DDBJ whole genome shotgun (WGS) entry which is preliminary data.</text>
</comment>
<feature type="transmembrane region" description="Helical" evidence="8">
    <location>
        <begin position="157"/>
        <end position="175"/>
    </location>
</feature>
<feature type="transmembrane region" description="Helical" evidence="8">
    <location>
        <begin position="406"/>
        <end position="426"/>
    </location>
</feature>
<protein>
    <submittedName>
        <fullName evidence="9">Uncharacterized protein</fullName>
    </submittedName>
</protein>
<dbReference type="Proteomes" id="UP000232323">
    <property type="component" value="Unassembled WGS sequence"/>
</dbReference>
<evidence type="ECO:0000256" key="4">
    <source>
        <dbReference type="ARBA" id="ARBA00022692"/>
    </source>
</evidence>
<dbReference type="PANTHER" id="PTHR48086:SF10">
    <property type="entry name" value="AGR155CP"/>
    <property type="match status" value="1"/>
</dbReference>
<evidence type="ECO:0000256" key="6">
    <source>
        <dbReference type="ARBA" id="ARBA00023136"/>
    </source>
</evidence>
<dbReference type="InterPro" id="IPR001734">
    <property type="entry name" value="Na/solute_symporter"/>
</dbReference>
<keyword evidence="3" id="KW-0813">Transport</keyword>
<dbReference type="AlphaFoldDB" id="A0A250XFV7"/>
<dbReference type="OrthoDB" id="6132759at2759"/>
<keyword evidence="4 8" id="KW-0812">Transmembrane</keyword>
<keyword evidence="6 8" id="KW-0472">Membrane</keyword>
<dbReference type="STRING" id="1157962.A0A250XFV7"/>
<feature type="transmembrane region" description="Helical" evidence="8">
    <location>
        <begin position="447"/>
        <end position="465"/>
    </location>
</feature>
<comment type="subcellular location">
    <subcellularLocation>
        <location evidence="1">Membrane</location>
        <topology evidence="1">Multi-pass membrane protein</topology>
    </subcellularLocation>
</comment>